<evidence type="ECO:0000313" key="1">
    <source>
        <dbReference type="EMBL" id="PWZ04712.1"/>
    </source>
</evidence>
<dbReference type="PANTHER" id="PTHR48299">
    <property type="entry name" value="ACT DOMAIN-CONTAINING PROTEIN ACR9"/>
    <property type="match status" value="1"/>
</dbReference>
<reference evidence="1 2" key="1">
    <citation type="journal article" date="2018" name="Nat. Genet.">
        <title>Extensive intraspecific gene order and gene structural variations between Mo17 and other maize genomes.</title>
        <authorList>
            <person name="Sun S."/>
            <person name="Zhou Y."/>
            <person name="Chen J."/>
            <person name="Shi J."/>
            <person name="Zhao H."/>
            <person name="Zhao H."/>
            <person name="Song W."/>
            <person name="Zhang M."/>
            <person name="Cui Y."/>
            <person name="Dong X."/>
            <person name="Liu H."/>
            <person name="Ma X."/>
            <person name="Jiao Y."/>
            <person name="Wang B."/>
            <person name="Wei X."/>
            <person name="Stein J.C."/>
            <person name="Glaubitz J.C."/>
            <person name="Lu F."/>
            <person name="Yu G."/>
            <person name="Liang C."/>
            <person name="Fengler K."/>
            <person name="Li B."/>
            <person name="Rafalski A."/>
            <person name="Schnable P.S."/>
            <person name="Ware D.H."/>
            <person name="Buckler E.S."/>
            <person name="Lai J."/>
        </authorList>
    </citation>
    <scope>NUCLEOTIDE SEQUENCE [LARGE SCALE GENOMIC DNA]</scope>
    <source>
        <strain evidence="2">cv. Missouri 17</strain>
        <tissue evidence="1">Seedling</tissue>
    </source>
</reference>
<proteinExistence type="predicted"/>
<dbReference type="AlphaFoldDB" id="A0A3L6D820"/>
<dbReference type="Proteomes" id="UP000251960">
    <property type="component" value="Unassembled WGS sequence"/>
</dbReference>
<gene>
    <name evidence="1" type="primary">SPS_1</name>
    <name evidence="1" type="ORF">Zm00014a_036752</name>
</gene>
<sequence>MEKDDRLQHQAMELKSRVSTDKSCSSPHSALNNIVLLIFPFCPQQRSRQEEKKEAQRLFELIKSLFNQAKREWVGFLGPIHIWQKMFSFRLRTRICRDKKGVPSMAATNWGMKWDITPPTRIRQAMEMQAEVERRKCAQVLESEGKKQAQILELEGKKTAQIFESEAQSGASQCQDNQHEASSQKIAYNKHGKSMDSYVEGIARSISYCKIVQPVAVLIITNFQAKALAEKNMRDMLVQREHAEKHGLVVVMNRHLETGIVVFFNYSNKEEHKVIEAQIRMWQQEDDAEMMKNKRTATLGDVVASARVDSWNTHGASIGVSATLKELKPYGFSVGLFEWVIKRGRQLWWRISDQELHKEWGQMEELLKGINHLNDADHFALMNERLELVGIQRISARRKEQEQVRREATEDLAEDLSEGEKGDAIGELAPVETTKKKFQRNFSDLTVWSDDNKEKKLYIVLISWYMPEEIPKGSKIEAISYRDNVQRFDTLLQQGSTYTLYGVAFYFPPYPKHLMPFHEVLQQPHKRFIDVIGIVIHLAPLEHIGGRPYREAILMDSRRVIFYSNNTIFIYRWDIIVVGIWPELLQRNALRNSALHDPKSEECFNQQLSREETGLSGNSGTGCVV</sequence>
<protein>
    <submittedName>
        <fullName evidence="1">Sucrose-phosphate synthase</fullName>
    </submittedName>
</protein>
<evidence type="ECO:0000313" key="2">
    <source>
        <dbReference type="Proteomes" id="UP000251960"/>
    </source>
</evidence>
<accession>A0A3L6D820</accession>
<dbReference type="EMBL" id="NCVQ01000049">
    <property type="protein sequence ID" value="PWZ04712.1"/>
    <property type="molecule type" value="Genomic_DNA"/>
</dbReference>
<dbReference type="PANTHER" id="PTHR48299:SF2">
    <property type="entry name" value="ATP-DEPENDENT DNA HELICASE"/>
    <property type="match status" value="1"/>
</dbReference>
<comment type="caution">
    <text evidence="1">The sequence shown here is derived from an EMBL/GenBank/DDBJ whole genome shotgun (WGS) entry which is preliminary data.</text>
</comment>
<dbReference type="ExpressionAtlas" id="A0A3L6D820">
    <property type="expression patterns" value="baseline and differential"/>
</dbReference>
<name>A0A3L6D820_MAIZE</name>
<organism evidence="1 2">
    <name type="scientific">Zea mays</name>
    <name type="common">Maize</name>
    <dbReference type="NCBI Taxonomy" id="4577"/>
    <lineage>
        <taxon>Eukaryota</taxon>
        <taxon>Viridiplantae</taxon>
        <taxon>Streptophyta</taxon>
        <taxon>Embryophyta</taxon>
        <taxon>Tracheophyta</taxon>
        <taxon>Spermatophyta</taxon>
        <taxon>Magnoliopsida</taxon>
        <taxon>Liliopsida</taxon>
        <taxon>Poales</taxon>
        <taxon>Poaceae</taxon>
        <taxon>PACMAD clade</taxon>
        <taxon>Panicoideae</taxon>
        <taxon>Andropogonodae</taxon>
        <taxon>Andropogoneae</taxon>
        <taxon>Tripsacinae</taxon>
        <taxon>Zea</taxon>
    </lineage>
</organism>